<feature type="repeat" description="Pumilio" evidence="2">
    <location>
        <begin position="381"/>
        <end position="417"/>
    </location>
</feature>
<dbReference type="PANTHER" id="PTHR12537">
    <property type="entry name" value="RNA BINDING PROTEIN PUMILIO-RELATED"/>
    <property type="match status" value="1"/>
</dbReference>
<name>A0AAD8YN72_9STRA</name>
<feature type="repeat" description="Pumilio" evidence="2">
    <location>
        <begin position="425"/>
        <end position="452"/>
    </location>
</feature>
<comment type="caution">
    <text evidence="5">The sequence shown here is derived from an EMBL/GenBank/DDBJ whole genome shotgun (WGS) entry which is preliminary data.</text>
</comment>
<dbReference type="PANTHER" id="PTHR12537:SF12">
    <property type="entry name" value="MATERNAL PROTEIN PUMILIO"/>
    <property type="match status" value="1"/>
</dbReference>
<dbReference type="InterPro" id="IPR011989">
    <property type="entry name" value="ARM-like"/>
</dbReference>
<dbReference type="SUPFAM" id="SSF48371">
    <property type="entry name" value="ARM repeat"/>
    <property type="match status" value="1"/>
</dbReference>
<dbReference type="InterPro" id="IPR001313">
    <property type="entry name" value="Pumilio_RNA-bd_rpt"/>
</dbReference>
<feature type="repeat" description="Pumilio" evidence="2">
    <location>
        <begin position="284"/>
        <end position="325"/>
    </location>
</feature>
<dbReference type="InterPro" id="IPR033133">
    <property type="entry name" value="PUM-HD"/>
</dbReference>
<proteinExistence type="predicted"/>
<feature type="compositionally biased region" description="Polar residues" evidence="3">
    <location>
        <begin position="25"/>
        <end position="39"/>
    </location>
</feature>
<feature type="compositionally biased region" description="Polar residues" evidence="3">
    <location>
        <begin position="1"/>
        <end position="11"/>
    </location>
</feature>
<feature type="repeat" description="Pumilio" evidence="2">
    <location>
        <begin position="495"/>
        <end position="532"/>
    </location>
</feature>
<dbReference type="InterPro" id="IPR016024">
    <property type="entry name" value="ARM-type_fold"/>
</dbReference>
<reference evidence="5" key="1">
    <citation type="submission" date="2023-06" db="EMBL/GenBank/DDBJ databases">
        <title>Survivors Of The Sea: Transcriptome response of Skeletonema marinoi to long-term dormancy.</title>
        <authorList>
            <person name="Pinder M.I.M."/>
            <person name="Kourtchenko O."/>
            <person name="Robertson E.K."/>
            <person name="Larsson T."/>
            <person name="Maumus F."/>
            <person name="Osuna-Cruz C.M."/>
            <person name="Vancaester E."/>
            <person name="Stenow R."/>
            <person name="Vandepoele K."/>
            <person name="Ploug H."/>
            <person name="Bruchert V."/>
            <person name="Godhe A."/>
            <person name="Topel M."/>
        </authorList>
    </citation>
    <scope>NUCLEOTIDE SEQUENCE</scope>
    <source>
        <strain evidence="5">R05AC</strain>
    </source>
</reference>
<dbReference type="EMBL" id="JATAAI010000001">
    <property type="protein sequence ID" value="KAK1749103.1"/>
    <property type="molecule type" value="Genomic_DNA"/>
</dbReference>
<evidence type="ECO:0000313" key="6">
    <source>
        <dbReference type="Proteomes" id="UP001224775"/>
    </source>
</evidence>
<dbReference type="Gene3D" id="1.25.10.10">
    <property type="entry name" value="Leucine-rich Repeat Variant"/>
    <property type="match status" value="1"/>
</dbReference>
<dbReference type="Pfam" id="PF00806">
    <property type="entry name" value="PUF"/>
    <property type="match status" value="4"/>
</dbReference>
<sequence length="574" mass="64036">DIPDQITTTLERQGKNHVDDESNRHASVNNSARMQTAANQEEEEGDISLYAMTAASYYSSAHPGPNMMRGGNEESVESSYALGRDDATLDSSLSSMPPQTVSYSNQYMVAYPPVGWYASPLPPTSSHHYNYHHPTAHQSMYPAYHVPPAYSSAPTSQYQHLQYPVNDESSARHGRVKASFSNESNEDFVLTGDRQRDLRGALYYVRKNPSATLFDIDGFIAEIAKADEGASRFVQRRLQSGKETEKRLALQAALRSFSDLWPDPFGNFLLQGLLDFGSAEMREELMTAVFAADVVDMTLNIHGCRVIQKALLVLDQASVCKIITELQDIEEVIPFIFDPNGNHVIQRAIQIMSNFAKSAADHGDIDAAVNLMHQIKFIIDDVAANVEQLSKHRYGCRVVQRAIEYCPDEQRDEVLMKILSCHRNLIEDQFGNYVIQQALTIGSEEIITAIVESLTEGDAIFKISKHKYASNVVEAMLTSATAHHKEAILSAMLKDFEGTCGIVQLAKDPIANYVVKKAIDCAEGQQREKLFAVITSNRQQLSQAPYAKYVLVKLGERRPSRTSRRNKGQDTARF</sequence>
<evidence type="ECO:0000313" key="5">
    <source>
        <dbReference type="EMBL" id="KAK1749103.1"/>
    </source>
</evidence>
<feature type="compositionally biased region" description="Basic and acidic residues" evidence="3">
    <location>
        <begin position="12"/>
        <end position="24"/>
    </location>
</feature>
<feature type="domain" description="PUM-HD" evidence="4">
    <location>
        <begin position="193"/>
        <end position="558"/>
    </location>
</feature>
<dbReference type="PROSITE" id="PS50302">
    <property type="entry name" value="PUM"/>
    <property type="match status" value="5"/>
</dbReference>
<dbReference type="Proteomes" id="UP001224775">
    <property type="component" value="Unassembled WGS sequence"/>
</dbReference>
<dbReference type="Pfam" id="PF22493">
    <property type="entry name" value="PUF_NOP9"/>
    <property type="match status" value="1"/>
</dbReference>
<dbReference type="GO" id="GO:0003729">
    <property type="term" value="F:mRNA binding"/>
    <property type="evidence" value="ECO:0007669"/>
    <property type="project" value="TreeGrafter"/>
</dbReference>
<protein>
    <submittedName>
        <fullName evidence="5">Pumilio family RNA-binding protein</fullName>
    </submittedName>
</protein>
<accession>A0AAD8YN72</accession>
<evidence type="ECO:0000259" key="4">
    <source>
        <dbReference type="PROSITE" id="PS50303"/>
    </source>
</evidence>
<keyword evidence="6" id="KW-1185">Reference proteome</keyword>
<dbReference type="SMART" id="SM00025">
    <property type="entry name" value="Pumilio"/>
    <property type="match status" value="8"/>
</dbReference>
<evidence type="ECO:0000256" key="1">
    <source>
        <dbReference type="ARBA" id="ARBA00022737"/>
    </source>
</evidence>
<dbReference type="GO" id="GO:0010608">
    <property type="term" value="P:post-transcriptional regulation of gene expression"/>
    <property type="evidence" value="ECO:0007669"/>
    <property type="project" value="TreeGrafter"/>
</dbReference>
<evidence type="ECO:0000256" key="3">
    <source>
        <dbReference type="SAM" id="MobiDB-lite"/>
    </source>
</evidence>
<gene>
    <name evidence="5" type="ORF">QTG54_001042</name>
</gene>
<organism evidence="5 6">
    <name type="scientific">Skeletonema marinoi</name>
    <dbReference type="NCBI Taxonomy" id="267567"/>
    <lineage>
        <taxon>Eukaryota</taxon>
        <taxon>Sar</taxon>
        <taxon>Stramenopiles</taxon>
        <taxon>Ochrophyta</taxon>
        <taxon>Bacillariophyta</taxon>
        <taxon>Coscinodiscophyceae</taxon>
        <taxon>Thalassiosirophycidae</taxon>
        <taxon>Thalassiosirales</taxon>
        <taxon>Skeletonemataceae</taxon>
        <taxon>Skeletonema</taxon>
        <taxon>Skeletonema marinoi-dohrnii complex</taxon>
    </lineage>
</organism>
<feature type="repeat" description="Pumilio" evidence="2">
    <location>
        <begin position="453"/>
        <end position="490"/>
    </location>
</feature>
<dbReference type="GO" id="GO:0005737">
    <property type="term" value="C:cytoplasm"/>
    <property type="evidence" value="ECO:0007669"/>
    <property type="project" value="TreeGrafter"/>
</dbReference>
<dbReference type="PROSITE" id="PS50303">
    <property type="entry name" value="PUM_HD"/>
    <property type="match status" value="1"/>
</dbReference>
<dbReference type="AlphaFoldDB" id="A0AAD8YN72"/>
<feature type="region of interest" description="Disordered" evidence="3">
    <location>
        <begin position="1"/>
        <end position="43"/>
    </location>
</feature>
<keyword evidence="1" id="KW-0677">Repeat</keyword>
<evidence type="ECO:0000256" key="2">
    <source>
        <dbReference type="PROSITE-ProRule" id="PRU00317"/>
    </source>
</evidence>
<feature type="non-terminal residue" evidence="5">
    <location>
        <position position="1"/>
    </location>
</feature>